<dbReference type="GO" id="GO:0016757">
    <property type="term" value="F:glycosyltransferase activity"/>
    <property type="evidence" value="ECO:0007669"/>
    <property type="project" value="UniProtKB-KW"/>
</dbReference>
<proteinExistence type="predicted"/>
<feature type="domain" description="Glycosyltransferase 2-like" evidence="1">
    <location>
        <begin position="7"/>
        <end position="137"/>
    </location>
</feature>
<dbReference type="InterPro" id="IPR050834">
    <property type="entry name" value="Glycosyltransf_2"/>
</dbReference>
<dbReference type="EMBL" id="JBAFSM010000004">
    <property type="protein sequence ID" value="MEG3436206.1"/>
    <property type="molecule type" value="Genomic_DNA"/>
</dbReference>
<dbReference type="InterPro" id="IPR001173">
    <property type="entry name" value="Glyco_trans_2-like"/>
</dbReference>
<dbReference type="Proteomes" id="UP001328733">
    <property type="component" value="Unassembled WGS sequence"/>
</dbReference>
<dbReference type="InterPro" id="IPR029044">
    <property type="entry name" value="Nucleotide-diphossugar_trans"/>
</dbReference>
<dbReference type="PANTHER" id="PTHR43685">
    <property type="entry name" value="GLYCOSYLTRANSFERASE"/>
    <property type="match status" value="1"/>
</dbReference>
<protein>
    <submittedName>
        <fullName evidence="2">Glycosyltransferase family A protein</fullName>
        <ecNumber evidence="2">2.4.-.-</ecNumber>
    </submittedName>
</protein>
<keyword evidence="3" id="KW-1185">Reference proteome</keyword>
<dbReference type="Gene3D" id="3.90.550.10">
    <property type="entry name" value="Spore Coat Polysaccharide Biosynthesis Protein SpsA, Chain A"/>
    <property type="match status" value="1"/>
</dbReference>
<evidence type="ECO:0000259" key="1">
    <source>
        <dbReference type="Pfam" id="PF00535"/>
    </source>
</evidence>
<dbReference type="AlphaFoldDB" id="A0AAW9QSA2"/>
<dbReference type="PANTHER" id="PTHR43685:SF2">
    <property type="entry name" value="GLYCOSYLTRANSFERASE 2-LIKE DOMAIN-CONTAINING PROTEIN"/>
    <property type="match status" value="1"/>
</dbReference>
<comment type="caution">
    <text evidence="2">The sequence shown here is derived from an EMBL/GenBank/DDBJ whole genome shotgun (WGS) entry which is preliminary data.</text>
</comment>
<reference evidence="2 3" key="1">
    <citation type="submission" date="2024-01" db="EMBL/GenBank/DDBJ databases">
        <title>Genomic insights into the taxonomy and metabolism of the cyanobacterium Pannus brasiliensis CCIBt3594.</title>
        <authorList>
            <person name="Machado M."/>
            <person name="Botero N.B."/>
            <person name="Andreote A.P.D."/>
            <person name="Feitosa A.M.T."/>
            <person name="Popin R."/>
            <person name="Sivonen K."/>
            <person name="Fiore M.F."/>
        </authorList>
    </citation>
    <scope>NUCLEOTIDE SEQUENCE [LARGE SCALE GENOMIC DNA]</scope>
    <source>
        <strain evidence="2 3">CCIBt3594</strain>
    </source>
</reference>
<dbReference type="EC" id="2.4.-.-" evidence="2"/>
<dbReference type="RefSeq" id="WP_332863662.1">
    <property type="nucleotide sequence ID" value="NZ_JBAFSM010000004.1"/>
</dbReference>
<dbReference type="CDD" id="cd00761">
    <property type="entry name" value="Glyco_tranf_GTA_type"/>
    <property type="match status" value="1"/>
</dbReference>
<organism evidence="2 3">
    <name type="scientific">Pannus brasiliensis CCIBt3594</name>
    <dbReference type="NCBI Taxonomy" id="1427578"/>
    <lineage>
        <taxon>Bacteria</taxon>
        <taxon>Bacillati</taxon>
        <taxon>Cyanobacteriota</taxon>
        <taxon>Cyanophyceae</taxon>
        <taxon>Oscillatoriophycideae</taxon>
        <taxon>Chroococcales</taxon>
        <taxon>Microcystaceae</taxon>
        <taxon>Pannus</taxon>
    </lineage>
</organism>
<gene>
    <name evidence="2" type="ORF">V0288_03665</name>
</gene>
<sequence>MRDEGITVVITCFREGALIYEAIESVKNQTRQPREIILVNDASIDRSTNEVCRELERDPMITVIWRERNGGPSIARNDGIERASGEIIVPLDADDILPIDALDLIGNTFQKYPDAGFVYGNYCRQDKPDSKGTIVNPGDVSLTSMLKAKKLSLSSNWKLLGTTPLRRSLWKSINGYDPAFKSDDLHDVEFWIRALASGCKYFYISDTIYIWRKYLGSNSRQVTPASWVRIAETYFSVYQELELSYRAYEIFLLNSKWNDNRKEIKQYSKELKECIGLGRFQLSSLVILAIPSKVFQFLTRYAMKFR</sequence>
<evidence type="ECO:0000313" key="3">
    <source>
        <dbReference type="Proteomes" id="UP001328733"/>
    </source>
</evidence>
<name>A0AAW9QSA2_9CHRO</name>
<dbReference type="SUPFAM" id="SSF53448">
    <property type="entry name" value="Nucleotide-diphospho-sugar transferases"/>
    <property type="match status" value="1"/>
</dbReference>
<keyword evidence="2" id="KW-0808">Transferase</keyword>
<dbReference type="Pfam" id="PF00535">
    <property type="entry name" value="Glycos_transf_2"/>
    <property type="match status" value="1"/>
</dbReference>
<accession>A0AAW9QSA2</accession>
<evidence type="ECO:0000313" key="2">
    <source>
        <dbReference type="EMBL" id="MEG3436206.1"/>
    </source>
</evidence>
<keyword evidence="2" id="KW-0328">Glycosyltransferase</keyword>